<feature type="domain" description="NAD(P)-binding" evidence="1">
    <location>
        <begin position="7"/>
        <end position="191"/>
    </location>
</feature>
<proteinExistence type="predicted"/>
<organism evidence="2 3">
    <name type="scientific">Savagea serpentis</name>
    <dbReference type="NCBI Taxonomy" id="2785297"/>
    <lineage>
        <taxon>Bacteria</taxon>
        <taxon>Bacillati</taxon>
        <taxon>Bacillota</taxon>
        <taxon>Bacilli</taxon>
        <taxon>Bacillales</taxon>
        <taxon>Caryophanaceae</taxon>
        <taxon>Savagea</taxon>
    </lineage>
</organism>
<dbReference type="SUPFAM" id="SSF51735">
    <property type="entry name" value="NAD(P)-binding Rossmann-fold domains"/>
    <property type="match status" value="1"/>
</dbReference>
<dbReference type="GO" id="GO:0016646">
    <property type="term" value="F:oxidoreductase activity, acting on the CH-NH group of donors, NAD or NADP as acceptor"/>
    <property type="evidence" value="ECO:0007669"/>
    <property type="project" value="TreeGrafter"/>
</dbReference>
<gene>
    <name evidence="2" type="ORF">IRY55_06050</name>
</gene>
<comment type="caution">
    <text evidence="2">The sequence shown here is derived from an EMBL/GenBank/DDBJ whole genome shotgun (WGS) entry which is preliminary data.</text>
</comment>
<evidence type="ECO:0000313" key="2">
    <source>
        <dbReference type="EMBL" id="MBF4500925.1"/>
    </source>
</evidence>
<accession>A0A8J7GAD5</accession>
<sequence length="204" mass="22548">MNIIIFGATGRVGSLVMQRALDEGHAVTAFVRDASRLKQQPTKQMIGDVRVKEDVFQAIEGADLVVSALGTDKTTTLTEAIPSIIEAMKQFGVKRIVTVGTAGILQSRTDPSKVRYEAGDSNRKLTFAAEEHHRVYNQLKATSLDWTIVCPTYLPDGEATGKYRVERDYLPVDGKMISVGDTAQFVYDELMNQKFNQSRVGIAY</sequence>
<protein>
    <submittedName>
        <fullName evidence="2">SDR family oxidoreductase</fullName>
    </submittedName>
</protein>
<reference evidence="2" key="1">
    <citation type="submission" date="2020-11" db="EMBL/GenBank/DDBJ databases">
        <title>Multidrug resistant novel bacterium Savagea serpentis sp. nov., isolated from the scats of a vine snake (Ahaetulla nasuta).</title>
        <authorList>
            <person name="Venkata Ramana V."/>
            <person name="Vikas Patil S."/>
            <person name="Yogita Lugani V."/>
        </authorList>
    </citation>
    <scope>NUCLEOTIDE SEQUENCE</scope>
    <source>
        <strain evidence="2">SN6</strain>
    </source>
</reference>
<dbReference type="InterPro" id="IPR051606">
    <property type="entry name" value="Polyketide_Oxido-like"/>
</dbReference>
<name>A0A8J7GAD5_9BACL</name>
<dbReference type="RefSeq" id="WP_194562415.1">
    <property type="nucleotide sequence ID" value="NZ_JADKPV010000002.1"/>
</dbReference>
<dbReference type="Proteomes" id="UP000622653">
    <property type="component" value="Unassembled WGS sequence"/>
</dbReference>
<dbReference type="PANTHER" id="PTHR43355">
    <property type="entry name" value="FLAVIN REDUCTASE (NADPH)"/>
    <property type="match status" value="1"/>
</dbReference>
<dbReference type="AlphaFoldDB" id="A0A8J7GAD5"/>
<evidence type="ECO:0000313" key="3">
    <source>
        <dbReference type="Proteomes" id="UP000622653"/>
    </source>
</evidence>
<dbReference type="Gene3D" id="3.40.50.720">
    <property type="entry name" value="NAD(P)-binding Rossmann-like Domain"/>
    <property type="match status" value="1"/>
</dbReference>
<dbReference type="PANTHER" id="PTHR43355:SF2">
    <property type="entry name" value="FLAVIN REDUCTASE (NADPH)"/>
    <property type="match status" value="1"/>
</dbReference>
<dbReference type="CDD" id="cd05244">
    <property type="entry name" value="BVR-B_like_SDR_a"/>
    <property type="match status" value="1"/>
</dbReference>
<dbReference type="InterPro" id="IPR016040">
    <property type="entry name" value="NAD(P)-bd_dom"/>
</dbReference>
<evidence type="ECO:0000259" key="1">
    <source>
        <dbReference type="Pfam" id="PF13460"/>
    </source>
</evidence>
<dbReference type="Pfam" id="PF13460">
    <property type="entry name" value="NAD_binding_10"/>
    <property type="match status" value="1"/>
</dbReference>
<keyword evidence="3" id="KW-1185">Reference proteome</keyword>
<dbReference type="InterPro" id="IPR036291">
    <property type="entry name" value="NAD(P)-bd_dom_sf"/>
</dbReference>
<dbReference type="EMBL" id="JADKPV010000002">
    <property type="protein sequence ID" value="MBF4500925.1"/>
    <property type="molecule type" value="Genomic_DNA"/>
</dbReference>